<dbReference type="EMBL" id="CP011801">
    <property type="protein sequence ID" value="ALA57268.1"/>
    <property type="molecule type" value="Genomic_DNA"/>
</dbReference>
<dbReference type="GO" id="GO:0004540">
    <property type="term" value="F:RNA nuclease activity"/>
    <property type="evidence" value="ECO:0007669"/>
    <property type="project" value="InterPro"/>
</dbReference>
<dbReference type="NCBIfam" id="NF047751">
    <property type="entry name" value="HepT_toxin"/>
    <property type="match status" value="1"/>
</dbReference>
<evidence type="ECO:0000256" key="3">
    <source>
        <dbReference type="ARBA" id="ARBA00022801"/>
    </source>
</evidence>
<evidence type="ECO:0000313" key="6">
    <source>
        <dbReference type="Proteomes" id="UP000069205"/>
    </source>
</evidence>
<evidence type="ECO:0000256" key="4">
    <source>
        <dbReference type="ARBA" id="ARBA00024207"/>
    </source>
</evidence>
<dbReference type="KEGG" id="nmv:NITMOv2_0833"/>
<dbReference type="AlphaFoldDB" id="A0A0K2G8I0"/>
<reference evidence="5 6" key="1">
    <citation type="journal article" date="2015" name="Proc. Natl. Acad. Sci. U.S.A.">
        <title>Expanded metabolic versatility of ubiquitous nitrite-oxidizing bacteria from the genus Nitrospira.</title>
        <authorList>
            <person name="Koch H."/>
            <person name="Lucker S."/>
            <person name="Albertsen M."/>
            <person name="Kitzinger K."/>
            <person name="Herbold C."/>
            <person name="Spieck E."/>
            <person name="Nielsen P.H."/>
            <person name="Wagner M."/>
            <person name="Daims H."/>
        </authorList>
    </citation>
    <scope>NUCLEOTIDE SEQUENCE [LARGE SCALE GENOMIC DNA]</scope>
    <source>
        <strain evidence="5 6">NSP M-1</strain>
    </source>
</reference>
<name>A0A0K2G8I0_NITMO</name>
<comment type="similarity">
    <text evidence="4">Belongs to the HepT RNase toxin family.</text>
</comment>
<gene>
    <name evidence="5" type="ORF">NITMOv2_0833</name>
</gene>
<keyword evidence="3" id="KW-0378">Hydrolase</keyword>
<evidence type="ECO:0000256" key="2">
    <source>
        <dbReference type="ARBA" id="ARBA00022722"/>
    </source>
</evidence>
<dbReference type="GO" id="GO:0016787">
    <property type="term" value="F:hydrolase activity"/>
    <property type="evidence" value="ECO:0007669"/>
    <property type="project" value="UniProtKB-KW"/>
</dbReference>
<dbReference type="Pfam" id="PF01934">
    <property type="entry name" value="HepT-like"/>
    <property type="match status" value="1"/>
</dbReference>
<dbReference type="Gene3D" id="1.20.120.580">
    <property type="entry name" value="bsu32300-like"/>
    <property type="match status" value="1"/>
</dbReference>
<dbReference type="Proteomes" id="UP000069205">
    <property type="component" value="Chromosome"/>
</dbReference>
<protein>
    <recommendedName>
        <fullName evidence="7">DUF86 domain-containing protein</fullName>
    </recommendedName>
</protein>
<dbReference type="InterPro" id="IPR037038">
    <property type="entry name" value="HepT-like_sf"/>
</dbReference>
<keyword evidence="1" id="KW-1277">Toxin-antitoxin system</keyword>
<keyword evidence="2" id="KW-0540">Nuclease</keyword>
<organism evidence="5 6">
    <name type="scientific">Nitrospira moscoviensis</name>
    <dbReference type="NCBI Taxonomy" id="42253"/>
    <lineage>
        <taxon>Bacteria</taxon>
        <taxon>Pseudomonadati</taxon>
        <taxon>Nitrospirota</taxon>
        <taxon>Nitrospiria</taxon>
        <taxon>Nitrospirales</taxon>
        <taxon>Nitrospiraceae</taxon>
        <taxon>Nitrospira</taxon>
    </lineage>
</organism>
<dbReference type="STRING" id="42253.NITMOv2_0833"/>
<sequence>MQTSGIIPTDLANRMQHMVGFCNIAVHEYARLNLDVVHAIITEQLDDFRAFSSTIVKTCSSLSS</sequence>
<dbReference type="InterPro" id="IPR008201">
    <property type="entry name" value="HepT-like"/>
</dbReference>
<evidence type="ECO:0008006" key="7">
    <source>
        <dbReference type="Google" id="ProtNLM"/>
    </source>
</evidence>
<evidence type="ECO:0000256" key="1">
    <source>
        <dbReference type="ARBA" id="ARBA00022649"/>
    </source>
</evidence>
<accession>A0A0K2G8I0</accession>
<evidence type="ECO:0000313" key="5">
    <source>
        <dbReference type="EMBL" id="ALA57268.1"/>
    </source>
</evidence>
<proteinExistence type="inferred from homology"/>
<keyword evidence="6" id="KW-1185">Reference proteome</keyword>
<dbReference type="GO" id="GO:0110001">
    <property type="term" value="C:toxin-antitoxin complex"/>
    <property type="evidence" value="ECO:0007669"/>
    <property type="project" value="InterPro"/>
</dbReference>